<evidence type="ECO:0000313" key="2">
    <source>
        <dbReference type="Proteomes" id="UP000772434"/>
    </source>
</evidence>
<dbReference type="OrthoDB" id="5946976at2759"/>
<reference evidence="1" key="1">
    <citation type="submission" date="2020-11" db="EMBL/GenBank/DDBJ databases">
        <authorList>
            <consortium name="DOE Joint Genome Institute"/>
            <person name="Ahrendt S."/>
            <person name="Riley R."/>
            <person name="Andreopoulos W."/>
            <person name="Labutti K."/>
            <person name="Pangilinan J."/>
            <person name="Ruiz-Duenas F.J."/>
            <person name="Barrasa J.M."/>
            <person name="Sanchez-Garcia M."/>
            <person name="Camarero S."/>
            <person name="Miyauchi S."/>
            <person name="Serrano A."/>
            <person name="Linde D."/>
            <person name="Babiker R."/>
            <person name="Drula E."/>
            <person name="Ayuso-Fernandez I."/>
            <person name="Pacheco R."/>
            <person name="Padilla G."/>
            <person name="Ferreira P."/>
            <person name="Barriuso J."/>
            <person name="Kellner H."/>
            <person name="Castanera R."/>
            <person name="Alfaro M."/>
            <person name="Ramirez L."/>
            <person name="Pisabarro A.G."/>
            <person name="Kuo A."/>
            <person name="Tritt A."/>
            <person name="Lipzen A."/>
            <person name="He G."/>
            <person name="Yan M."/>
            <person name="Ng V."/>
            <person name="Cullen D."/>
            <person name="Martin F."/>
            <person name="Rosso M.-N."/>
            <person name="Henrissat B."/>
            <person name="Hibbett D."/>
            <person name="Martinez A.T."/>
            <person name="Grigoriev I.V."/>
        </authorList>
    </citation>
    <scope>NUCLEOTIDE SEQUENCE</scope>
    <source>
        <strain evidence="1">AH 40177</strain>
    </source>
</reference>
<accession>A0A9P5U985</accession>
<dbReference type="Gene3D" id="3.40.710.10">
    <property type="entry name" value="DD-peptidase/beta-lactamase superfamily"/>
    <property type="match status" value="1"/>
</dbReference>
<gene>
    <name evidence="1" type="ORF">BDP27DRAFT_1220279</name>
</gene>
<sequence>MFYTSLNSACFVVISGAGGVISSARDIASATWLQTLLLLGKNPVTNEQVIPASVIQKVATGITHINDDTKTLIQVLVSSASELGPVVYGGGQMAVTYRGHTCVYFSGFNTQITRFPFDNFGIAVLSNDDAYGDQFTEVIKWRLIDALLGLEPIDWNTRCEISGLLFELRTDYL</sequence>
<dbReference type="InterPro" id="IPR012338">
    <property type="entry name" value="Beta-lactam/transpept-like"/>
</dbReference>
<dbReference type="EMBL" id="JADNRY010000038">
    <property type="protein sequence ID" value="KAF9070756.1"/>
    <property type="molecule type" value="Genomic_DNA"/>
</dbReference>
<comment type="caution">
    <text evidence="1">The sequence shown here is derived from an EMBL/GenBank/DDBJ whole genome shotgun (WGS) entry which is preliminary data.</text>
</comment>
<organism evidence="1 2">
    <name type="scientific">Rhodocollybia butyracea</name>
    <dbReference type="NCBI Taxonomy" id="206335"/>
    <lineage>
        <taxon>Eukaryota</taxon>
        <taxon>Fungi</taxon>
        <taxon>Dikarya</taxon>
        <taxon>Basidiomycota</taxon>
        <taxon>Agaricomycotina</taxon>
        <taxon>Agaricomycetes</taxon>
        <taxon>Agaricomycetidae</taxon>
        <taxon>Agaricales</taxon>
        <taxon>Marasmiineae</taxon>
        <taxon>Omphalotaceae</taxon>
        <taxon>Rhodocollybia</taxon>
    </lineage>
</organism>
<dbReference type="SUPFAM" id="SSF56601">
    <property type="entry name" value="beta-lactamase/transpeptidase-like"/>
    <property type="match status" value="1"/>
</dbReference>
<protein>
    <recommendedName>
        <fullName evidence="3">Beta-lactamase-related domain-containing protein</fullName>
    </recommendedName>
</protein>
<evidence type="ECO:0008006" key="3">
    <source>
        <dbReference type="Google" id="ProtNLM"/>
    </source>
</evidence>
<dbReference type="Proteomes" id="UP000772434">
    <property type="component" value="Unassembled WGS sequence"/>
</dbReference>
<dbReference type="AlphaFoldDB" id="A0A9P5U985"/>
<proteinExistence type="predicted"/>
<name>A0A9P5U985_9AGAR</name>
<evidence type="ECO:0000313" key="1">
    <source>
        <dbReference type="EMBL" id="KAF9070756.1"/>
    </source>
</evidence>
<keyword evidence="2" id="KW-1185">Reference proteome</keyword>